<dbReference type="SUPFAM" id="SSF56672">
    <property type="entry name" value="DNA/RNA polymerases"/>
    <property type="match status" value="1"/>
</dbReference>
<name>A0A6A3MH98_9STRA</name>
<dbReference type="EMBL" id="QXGC01000106">
    <property type="protein sequence ID" value="KAE9249479.1"/>
    <property type="molecule type" value="Genomic_DNA"/>
</dbReference>
<sequence>MDPSDRDLVVALLRQFAETVEKKDGRPPLAKVNVKHHINTSETVPIMLRRRRQAVTENVVIDNEVDDMLANKVIEEGEGAWGVPVVLVKKKDGSVRFCIDYRALSAATTKDVYPLPRID</sequence>
<dbReference type="InterPro" id="IPR043502">
    <property type="entry name" value="DNA/RNA_pol_sf"/>
</dbReference>
<comment type="caution">
    <text evidence="1">The sequence shown here is derived from an EMBL/GenBank/DDBJ whole genome shotgun (WGS) entry which is preliminary data.</text>
</comment>
<dbReference type="AlphaFoldDB" id="A0A6A3MH98"/>
<evidence type="ECO:0000313" key="4">
    <source>
        <dbReference type="Proteomes" id="UP000476176"/>
    </source>
</evidence>
<reference evidence="3 4" key="1">
    <citation type="submission" date="2018-09" db="EMBL/GenBank/DDBJ databases">
        <title>Genomic investigation of the strawberry pathogen Phytophthora fragariae indicates pathogenicity is determined by transcriptional variation in three key races.</title>
        <authorList>
            <person name="Adams T.M."/>
            <person name="Armitage A.D."/>
            <person name="Sobczyk M.K."/>
            <person name="Bates H.J."/>
            <person name="Dunwell J.M."/>
            <person name="Nellist C.F."/>
            <person name="Harrison R.J."/>
        </authorList>
    </citation>
    <scope>NUCLEOTIDE SEQUENCE [LARGE SCALE GENOMIC DNA]</scope>
    <source>
        <strain evidence="2 4">BC-23</strain>
        <strain evidence="1 3">SCRP245</strain>
    </source>
</reference>
<accession>A0A6A3MH98</accession>
<proteinExistence type="predicted"/>
<protein>
    <recommendedName>
        <fullName evidence="5">Reverse transcriptase domain-containing protein</fullName>
    </recommendedName>
</protein>
<evidence type="ECO:0008006" key="5">
    <source>
        <dbReference type="Google" id="ProtNLM"/>
    </source>
</evidence>
<evidence type="ECO:0000313" key="1">
    <source>
        <dbReference type="EMBL" id="KAE9030922.1"/>
    </source>
</evidence>
<evidence type="ECO:0000313" key="2">
    <source>
        <dbReference type="EMBL" id="KAE9249479.1"/>
    </source>
</evidence>
<dbReference type="Gene3D" id="3.10.10.10">
    <property type="entry name" value="HIV Type 1 Reverse Transcriptase, subunit A, domain 1"/>
    <property type="match status" value="1"/>
</dbReference>
<dbReference type="PANTHER" id="PTHR24559">
    <property type="entry name" value="TRANSPOSON TY3-I GAG-POL POLYPROTEIN"/>
    <property type="match status" value="1"/>
</dbReference>
<dbReference type="EMBL" id="QXFW01000008">
    <property type="protein sequence ID" value="KAE9030922.1"/>
    <property type="molecule type" value="Genomic_DNA"/>
</dbReference>
<gene>
    <name evidence="2" type="ORF">PF004_g3371</name>
    <name evidence="1" type="ORF">PF011_g363</name>
</gene>
<dbReference type="Proteomes" id="UP000476176">
    <property type="component" value="Unassembled WGS sequence"/>
</dbReference>
<dbReference type="Proteomes" id="UP000460718">
    <property type="component" value="Unassembled WGS sequence"/>
</dbReference>
<evidence type="ECO:0000313" key="3">
    <source>
        <dbReference type="Proteomes" id="UP000460718"/>
    </source>
</evidence>
<dbReference type="PANTHER" id="PTHR24559:SF444">
    <property type="entry name" value="REVERSE TRANSCRIPTASE DOMAIN-CONTAINING PROTEIN"/>
    <property type="match status" value="1"/>
</dbReference>
<organism evidence="1 3">
    <name type="scientific">Phytophthora fragariae</name>
    <dbReference type="NCBI Taxonomy" id="53985"/>
    <lineage>
        <taxon>Eukaryota</taxon>
        <taxon>Sar</taxon>
        <taxon>Stramenopiles</taxon>
        <taxon>Oomycota</taxon>
        <taxon>Peronosporomycetes</taxon>
        <taxon>Peronosporales</taxon>
        <taxon>Peronosporaceae</taxon>
        <taxon>Phytophthora</taxon>
    </lineage>
</organism>
<dbReference type="InterPro" id="IPR053134">
    <property type="entry name" value="RNA-dir_DNA_polymerase"/>
</dbReference>